<name>A0A5C6FMU1_9BACT</name>
<proteinExistence type="predicted"/>
<evidence type="ECO:0008006" key="3">
    <source>
        <dbReference type="Google" id="ProtNLM"/>
    </source>
</evidence>
<protein>
    <recommendedName>
        <fullName evidence="3">Alpha/beta hydrolase family protein</fullName>
    </recommendedName>
</protein>
<comment type="caution">
    <text evidence="1">The sequence shown here is derived from an EMBL/GenBank/DDBJ whole genome shotgun (WGS) entry which is preliminary data.</text>
</comment>
<dbReference type="InterPro" id="IPR029058">
    <property type="entry name" value="AB_hydrolase_fold"/>
</dbReference>
<dbReference type="AlphaFoldDB" id="A0A5C6FMU1"/>
<gene>
    <name evidence="1" type="ORF">Poly51_11130</name>
</gene>
<keyword evidence="2" id="KW-1185">Reference proteome</keyword>
<evidence type="ECO:0000313" key="1">
    <source>
        <dbReference type="EMBL" id="TWU60832.1"/>
    </source>
</evidence>
<dbReference type="Proteomes" id="UP000318288">
    <property type="component" value="Unassembled WGS sequence"/>
</dbReference>
<reference evidence="1 2" key="1">
    <citation type="submission" date="2019-02" db="EMBL/GenBank/DDBJ databases">
        <title>Deep-cultivation of Planctomycetes and their phenomic and genomic characterization uncovers novel biology.</title>
        <authorList>
            <person name="Wiegand S."/>
            <person name="Jogler M."/>
            <person name="Boedeker C."/>
            <person name="Pinto D."/>
            <person name="Vollmers J."/>
            <person name="Rivas-Marin E."/>
            <person name="Kohn T."/>
            <person name="Peeters S.H."/>
            <person name="Heuer A."/>
            <person name="Rast P."/>
            <person name="Oberbeckmann S."/>
            <person name="Bunk B."/>
            <person name="Jeske O."/>
            <person name="Meyerdierks A."/>
            <person name="Storesund J.E."/>
            <person name="Kallscheuer N."/>
            <person name="Luecker S."/>
            <person name="Lage O.M."/>
            <person name="Pohl T."/>
            <person name="Merkel B.J."/>
            <person name="Hornburger P."/>
            <person name="Mueller R.-W."/>
            <person name="Bruemmer F."/>
            <person name="Labrenz M."/>
            <person name="Spormann A.M."/>
            <person name="Op Den Camp H."/>
            <person name="Overmann J."/>
            <person name="Amann R."/>
            <person name="Jetten M.S.M."/>
            <person name="Mascher T."/>
            <person name="Medema M.H."/>
            <person name="Devos D.P."/>
            <person name="Kaster A.-K."/>
            <person name="Ovreas L."/>
            <person name="Rohde M."/>
            <person name="Galperin M.Y."/>
            <person name="Jogler C."/>
        </authorList>
    </citation>
    <scope>NUCLEOTIDE SEQUENCE [LARGE SCALE GENOMIC DNA]</scope>
    <source>
        <strain evidence="1 2">Poly51</strain>
    </source>
</reference>
<evidence type="ECO:0000313" key="2">
    <source>
        <dbReference type="Proteomes" id="UP000318288"/>
    </source>
</evidence>
<dbReference type="EMBL" id="SJPW01000001">
    <property type="protein sequence ID" value="TWU60832.1"/>
    <property type="molecule type" value="Genomic_DNA"/>
</dbReference>
<organism evidence="1 2">
    <name type="scientific">Rubripirellula tenax</name>
    <dbReference type="NCBI Taxonomy" id="2528015"/>
    <lineage>
        <taxon>Bacteria</taxon>
        <taxon>Pseudomonadati</taxon>
        <taxon>Planctomycetota</taxon>
        <taxon>Planctomycetia</taxon>
        <taxon>Pirellulales</taxon>
        <taxon>Pirellulaceae</taxon>
        <taxon>Rubripirellula</taxon>
    </lineage>
</organism>
<dbReference type="SUPFAM" id="SSF53474">
    <property type="entry name" value="alpha/beta-Hydrolases"/>
    <property type="match status" value="1"/>
</dbReference>
<accession>A0A5C6FMU1</accession>
<sequence length="344" mass="37856">MTRPLPRINRPFPRLGFVKCIAVATMCLPLMPVTKVSADEGLVFDSNSVIPSDAGDRLWVLSTRRLTSDVCRADLDSPSFDIDGLDACGNRWGSSLDEYLAKRADGRRTVIYVHGNRMEPCDAIERGLTVYQRVSQFRQNDPVDWLIFSWPSEQVGILARDVRIKADRADAEGLYLAWLLRKHAEYGTPTSLIGYSFGGRVVTGSLHALAGGSLGGRSLPGPPVTGLSFDAGLVAPAIASNWMNRNGYHSLATQNLEKLLLYYNQRDAVLKRYWLIDRVRGQAALGYSGPTSFAPRADGTKLPVKSRDCSPIVGLQHSEVDYYQAPCRAGRGMALMIDGDWTGF</sequence>